<dbReference type="RefSeq" id="WP_106373505.1">
    <property type="nucleotide sequence ID" value="NZ_PVTK01000001.1"/>
</dbReference>
<evidence type="ECO:0000313" key="4">
    <source>
        <dbReference type="EMBL" id="PRY66544.1"/>
    </source>
</evidence>
<dbReference type="EMBL" id="PVTK01000001">
    <property type="protein sequence ID" value="PRY66544.1"/>
    <property type="molecule type" value="Genomic_DNA"/>
</dbReference>
<evidence type="ECO:0000259" key="3">
    <source>
        <dbReference type="PROSITE" id="PS51186"/>
    </source>
</evidence>
<gene>
    <name evidence="4" type="ORF">B0H98_101538</name>
</gene>
<dbReference type="PROSITE" id="PS51186">
    <property type="entry name" value="GNAT"/>
    <property type="match status" value="1"/>
</dbReference>
<dbReference type="InterPro" id="IPR050832">
    <property type="entry name" value="Bact_Acetyltransf"/>
</dbReference>
<accession>A0A2T0V8S6</accession>
<evidence type="ECO:0000256" key="1">
    <source>
        <dbReference type="ARBA" id="ARBA00022679"/>
    </source>
</evidence>
<protein>
    <submittedName>
        <fullName evidence="4">Acetyltransferase (GNAT) family protein</fullName>
    </submittedName>
</protein>
<proteinExistence type="predicted"/>
<organism evidence="4 5">
    <name type="scientific">Vreelandella songnenensis</name>
    <dbReference type="NCBI Taxonomy" id="1176243"/>
    <lineage>
        <taxon>Bacteria</taxon>
        <taxon>Pseudomonadati</taxon>
        <taxon>Pseudomonadota</taxon>
        <taxon>Gammaproteobacteria</taxon>
        <taxon>Oceanospirillales</taxon>
        <taxon>Halomonadaceae</taxon>
        <taxon>Vreelandella</taxon>
    </lineage>
</organism>
<reference evidence="4 5" key="1">
    <citation type="submission" date="2018-03" db="EMBL/GenBank/DDBJ databases">
        <title>Genomic Encyclopedia of Type Strains, Phase III (KMG-III): the genomes of soil and plant-associated and newly described type strains.</title>
        <authorList>
            <person name="Whitman W."/>
        </authorList>
    </citation>
    <scope>NUCLEOTIDE SEQUENCE [LARGE SCALE GENOMIC DNA]</scope>
    <source>
        <strain evidence="4 5">CGMCC 1.12152</strain>
    </source>
</reference>
<dbReference type="InterPro" id="IPR016181">
    <property type="entry name" value="Acyl_CoA_acyltransferase"/>
</dbReference>
<keyword evidence="1 4" id="KW-0808">Transferase</keyword>
<evidence type="ECO:0000256" key="2">
    <source>
        <dbReference type="ARBA" id="ARBA00023315"/>
    </source>
</evidence>
<sequence>MQETLVLQRLQADSPHVPIVARWTFDTWGEQLYPGRTFVEAVEETRQECGEQGVPSLFVALAGGVAVGTASLVADDIPCRPELTPWLASVFVRPEWRGRGIASRLVQRVEQEARESGIEHFYLYTPDQQALYRRLGWQDIERLAYGGEAVTIMVRQLRAENH</sequence>
<dbReference type="AlphaFoldDB" id="A0A2T0V8S6"/>
<dbReference type="SUPFAM" id="SSF55729">
    <property type="entry name" value="Acyl-CoA N-acyltransferases (Nat)"/>
    <property type="match status" value="1"/>
</dbReference>
<dbReference type="CDD" id="cd04301">
    <property type="entry name" value="NAT_SF"/>
    <property type="match status" value="1"/>
</dbReference>
<dbReference type="OrthoDB" id="7678938at2"/>
<evidence type="ECO:0000313" key="5">
    <source>
        <dbReference type="Proteomes" id="UP000237647"/>
    </source>
</evidence>
<comment type="caution">
    <text evidence="4">The sequence shown here is derived from an EMBL/GenBank/DDBJ whole genome shotgun (WGS) entry which is preliminary data.</text>
</comment>
<dbReference type="InterPro" id="IPR000182">
    <property type="entry name" value="GNAT_dom"/>
</dbReference>
<keyword evidence="2" id="KW-0012">Acyltransferase</keyword>
<keyword evidence="5" id="KW-1185">Reference proteome</keyword>
<dbReference type="Pfam" id="PF00583">
    <property type="entry name" value="Acetyltransf_1"/>
    <property type="match status" value="1"/>
</dbReference>
<dbReference type="Gene3D" id="3.40.630.30">
    <property type="match status" value="1"/>
</dbReference>
<dbReference type="GO" id="GO:0016747">
    <property type="term" value="F:acyltransferase activity, transferring groups other than amino-acyl groups"/>
    <property type="evidence" value="ECO:0007669"/>
    <property type="project" value="InterPro"/>
</dbReference>
<dbReference type="PANTHER" id="PTHR43877">
    <property type="entry name" value="AMINOALKYLPHOSPHONATE N-ACETYLTRANSFERASE-RELATED-RELATED"/>
    <property type="match status" value="1"/>
</dbReference>
<name>A0A2T0V8S6_9GAMM</name>
<feature type="domain" description="N-acetyltransferase" evidence="3">
    <location>
        <begin position="5"/>
        <end position="158"/>
    </location>
</feature>
<dbReference type="Proteomes" id="UP000237647">
    <property type="component" value="Unassembled WGS sequence"/>
</dbReference>